<gene>
    <name evidence="1" type="ordered locus">pCS0067</name>
</gene>
<evidence type="ECO:0000313" key="2">
    <source>
        <dbReference type="Proteomes" id="UP000001318"/>
    </source>
</evidence>
<name>B0RJ60_CLASE</name>
<dbReference type="Proteomes" id="UP000001318">
    <property type="component" value="Plasmid pCS1"/>
</dbReference>
<geneLocation type="plasmid" evidence="1 2">
    <name>pCS1</name>
</geneLocation>
<dbReference type="EMBL" id="AM849035">
    <property type="protein sequence ID" value="CAQ03250.1"/>
    <property type="molecule type" value="Genomic_DNA"/>
</dbReference>
<keyword evidence="1" id="KW-0614">Plasmid</keyword>
<dbReference type="HOGENOM" id="CLU_195120_0_0_11"/>
<accession>B0RJ60</accession>
<organism evidence="1 2">
    <name type="scientific">Clavibacter sepedonicus</name>
    <name type="common">Clavibacter michiganensis subsp. sepedonicus</name>
    <dbReference type="NCBI Taxonomy" id="31964"/>
    <lineage>
        <taxon>Bacteria</taxon>
        <taxon>Bacillati</taxon>
        <taxon>Actinomycetota</taxon>
        <taxon>Actinomycetes</taxon>
        <taxon>Micrococcales</taxon>
        <taxon>Microbacteriaceae</taxon>
        <taxon>Clavibacter</taxon>
    </lineage>
</organism>
<evidence type="ECO:0000313" key="1">
    <source>
        <dbReference type="EMBL" id="CAQ03250.1"/>
    </source>
</evidence>
<reference evidence="1 2" key="1">
    <citation type="journal article" date="2008" name="J. Bacteriol.">
        <title>Genome of the actinomycete plant pathogen Clavibacter michiganensis subsp. sepedonicus suggests recent niche adaptation.</title>
        <authorList>
            <person name="Bentley S.D."/>
            <person name="Corton C."/>
            <person name="Brown S.E."/>
            <person name="Barron A."/>
            <person name="Clark L."/>
            <person name="Doggett J."/>
            <person name="Harris B."/>
            <person name="Ormond D."/>
            <person name="Quail M.A."/>
            <person name="May G."/>
            <person name="Francis D."/>
            <person name="Knudson D."/>
            <person name="Parkhill J."/>
            <person name="Ishimaru C.A."/>
        </authorList>
    </citation>
    <scope>NUCLEOTIDE SEQUENCE [LARGE SCALE GENOMIC DNA]</scope>
    <source>
        <strain evidence="2">ATCC 33113 / DSM 20744 / JCM 9667 / LMG 2889 / ICMP 2535 / C-1</strain>
    </source>
</reference>
<sequence length="81" mass="8945">MTEKGTPRRPRGSVEKGVTPRWTIEESSRDAVNAMAKAAGISSSYFVDLSITHLRAEFEADGVPSWLRTALSREELPIEPT</sequence>
<keyword evidence="2" id="KW-1185">Reference proteome</keyword>
<dbReference type="KEGG" id="cms:pCS0067"/>
<dbReference type="AlphaFoldDB" id="B0RJ60"/>
<protein>
    <submittedName>
        <fullName evidence="1">Uncharacterized protein</fullName>
    </submittedName>
</protein>
<proteinExistence type="predicted"/>